<gene>
    <name evidence="3" type="ORF">Mco01_57910</name>
</gene>
<name>A0ABQ4G6V8_9ACTN</name>
<comment type="caution">
    <text evidence="3">The sequence shown here is derived from an EMBL/GenBank/DDBJ whole genome shotgun (WGS) entry which is preliminary data.</text>
</comment>
<keyword evidence="1" id="KW-1133">Transmembrane helix</keyword>
<evidence type="ECO:0000313" key="4">
    <source>
        <dbReference type="Proteomes" id="UP000603904"/>
    </source>
</evidence>
<keyword evidence="1" id="KW-0472">Membrane</keyword>
<evidence type="ECO:0000256" key="1">
    <source>
        <dbReference type="SAM" id="Phobius"/>
    </source>
</evidence>
<proteinExistence type="predicted"/>
<dbReference type="EMBL" id="BOOC01000032">
    <property type="protein sequence ID" value="GIH42791.1"/>
    <property type="molecule type" value="Genomic_DNA"/>
</dbReference>
<dbReference type="Pfam" id="PF07811">
    <property type="entry name" value="TadE"/>
    <property type="match status" value="1"/>
</dbReference>
<dbReference type="InterPro" id="IPR012495">
    <property type="entry name" value="TadE-like_dom"/>
</dbReference>
<reference evidence="3 4" key="1">
    <citation type="submission" date="2021-01" db="EMBL/GenBank/DDBJ databases">
        <title>Whole genome shotgun sequence of Microbispora corallina NBRC 16416.</title>
        <authorList>
            <person name="Komaki H."/>
            <person name="Tamura T."/>
        </authorList>
    </citation>
    <scope>NUCLEOTIDE SEQUENCE [LARGE SCALE GENOMIC DNA]</scope>
    <source>
        <strain evidence="3 4">NBRC 16416</strain>
    </source>
</reference>
<evidence type="ECO:0000313" key="3">
    <source>
        <dbReference type="EMBL" id="GIH42791.1"/>
    </source>
</evidence>
<feature type="domain" description="TadE-like" evidence="2">
    <location>
        <begin position="2"/>
        <end position="39"/>
    </location>
</feature>
<evidence type="ECO:0000259" key="2">
    <source>
        <dbReference type="Pfam" id="PF07811"/>
    </source>
</evidence>
<sequence>MELAIIMPVVLVVMLLIVQLALVFHARQIADGAARAGARVARAAGVGANAGDWQRAAEAQARARVALIGKKVLENPTVRAWQVGDQRGVTVTGDVAAAVPLLPGMTFTINARSGGPIECFRPDDGTGDCQ</sequence>
<keyword evidence="1" id="KW-0812">Transmembrane</keyword>
<keyword evidence="4" id="KW-1185">Reference proteome</keyword>
<dbReference type="Proteomes" id="UP000603904">
    <property type="component" value="Unassembled WGS sequence"/>
</dbReference>
<feature type="transmembrane region" description="Helical" evidence="1">
    <location>
        <begin position="6"/>
        <end position="26"/>
    </location>
</feature>
<protein>
    <recommendedName>
        <fullName evidence="2">TadE-like domain-containing protein</fullName>
    </recommendedName>
</protein>
<organism evidence="3 4">
    <name type="scientific">Microbispora corallina</name>
    <dbReference type="NCBI Taxonomy" id="83302"/>
    <lineage>
        <taxon>Bacteria</taxon>
        <taxon>Bacillati</taxon>
        <taxon>Actinomycetota</taxon>
        <taxon>Actinomycetes</taxon>
        <taxon>Streptosporangiales</taxon>
        <taxon>Streptosporangiaceae</taxon>
        <taxon>Microbispora</taxon>
    </lineage>
</organism>
<accession>A0ABQ4G6V8</accession>